<dbReference type="CTD" id="9809081"/>
<dbReference type="RefSeq" id="XP_053583250.1">
    <property type="nucleotide sequence ID" value="XM_053734337.1"/>
</dbReference>
<reference evidence="1 2" key="1">
    <citation type="submission" date="2019-12" db="EMBL/GenBank/DDBJ databases">
        <title>Chromosome-level assembly of the Caenorhabditis remanei genome.</title>
        <authorList>
            <person name="Teterina A.A."/>
            <person name="Willis J.H."/>
            <person name="Phillips P.C."/>
        </authorList>
    </citation>
    <scope>NUCLEOTIDE SEQUENCE [LARGE SCALE GENOMIC DNA]</scope>
    <source>
        <strain evidence="1 2">PX506</strain>
        <tissue evidence="1">Whole organism</tissue>
    </source>
</reference>
<dbReference type="EMBL" id="WUAV01000005">
    <property type="protein sequence ID" value="KAF1754972.1"/>
    <property type="molecule type" value="Genomic_DNA"/>
</dbReference>
<evidence type="ECO:0008006" key="3">
    <source>
        <dbReference type="Google" id="ProtNLM"/>
    </source>
</evidence>
<organism evidence="1 2">
    <name type="scientific">Caenorhabditis remanei</name>
    <name type="common">Caenorhabditis vulgaris</name>
    <dbReference type="NCBI Taxonomy" id="31234"/>
    <lineage>
        <taxon>Eukaryota</taxon>
        <taxon>Metazoa</taxon>
        <taxon>Ecdysozoa</taxon>
        <taxon>Nematoda</taxon>
        <taxon>Chromadorea</taxon>
        <taxon>Rhabditida</taxon>
        <taxon>Rhabditina</taxon>
        <taxon>Rhabditomorpha</taxon>
        <taxon>Rhabditoidea</taxon>
        <taxon>Rhabditidae</taxon>
        <taxon>Peloderinae</taxon>
        <taxon>Caenorhabditis</taxon>
    </lineage>
</organism>
<gene>
    <name evidence="1" type="ORF">GCK72_021538</name>
</gene>
<evidence type="ECO:0000313" key="1">
    <source>
        <dbReference type="EMBL" id="KAF1754972.1"/>
    </source>
</evidence>
<evidence type="ECO:0000313" key="2">
    <source>
        <dbReference type="Proteomes" id="UP000483820"/>
    </source>
</evidence>
<dbReference type="Proteomes" id="UP000483820">
    <property type="component" value="Chromosome V"/>
</dbReference>
<dbReference type="KEGG" id="crq:GCK72_021538"/>
<dbReference type="GeneID" id="9809081"/>
<sequence length="222" mass="25914">MVDPDVYYSRFPEDHYHQYEYYASLARPEFFDEDISHNSSYSSPAQRSFTPAVLNEPLYDNDPPTIDEEPVPDVIQIKKKTKKVKTKKKKKFTCSHCKKPTIRKHIHPKTGLIVCRSCYLFFQKYGRDKKLVVEICSNCKLLMGDKEHPVTAVSLCRCQNCKTNKSEGNHPVTDIALCKPCLAYYKRNGRDRSNFSRDQSFRKNKLNPIHSNQHSFHKGNQY</sequence>
<proteinExistence type="predicted"/>
<comment type="caution">
    <text evidence="1">The sequence shown here is derived from an EMBL/GenBank/DDBJ whole genome shotgun (WGS) entry which is preliminary data.</text>
</comment>
<name>A0A6A5GKD3_CAERE</name>
<protein>
    <recommendedName>
        <fullName evidence="3">GATA-type domain-containing protein</fullName>
    </recommendedName>
</protein>
<accession>A0A6A5GKD3</accession>
<dbReference type="AlphaFoldDB" id="A0A6A5GKD3"/>